<dbReference type="Gene3D" id="3.40.50.1820">
    <property type="entry name" value="alpha/beta hydrolase"/>
    <property type="match status" value="1"/>
</dbReference>
<gene>
    <name evidence="4" type="ORF">D0911_07270</name>
</gene>
<keyword evidence="2" id="KW-0812">Transmembrane</keyword>
<feature type="transmembrane region" description="Helical" evidence="2">
    <location>
        <begin position="34"/>
        <end position="54"/>
    </location>
</feature>
<dbReference type="InterPro" id="IPR049492">
    <property type="entry name" value="BD-FAE-like_dom"/>
</dbReference>
<dbReference type="PANTHER" id="PTHR48081">
    <property type="entry name" value="AB HYDROLASE SUPERFAMILY PROTEIN C4A8.06C"/>
    <property type="match status" value="1"/>
</dbReference>
<protein>
    <submittedName>
        <fullName evidence="4">Alpha/beta hydrolase</fullName>
    </submittedName>
</protein>
<dbReference type="SUPFAM" id="SSF53474">
    <property type="entry name" value="alpha/beta-Hydrolases"/>
    <property type="match status" value="1"/>
</dbReference>
<keyword evidence="1 4" id="KW-0378">Hydrolase</keyword>
<keyword evidence="5" id="KW-1185">Reference proteome</keyword>
<organism evidence="4 5">
    <name type="scientific">Zhongshania marina</name>
    <dbReference type="NCBI Taxonomy" id="2304603"/>
    <lineage>
        <taxon>Bacteria</taxon>
        <taxon>Pseudomonadati</taxon>
        <taxon>Pseudomonadota</taxon>
        <taxon>Gammaproteobacteria</taxon>
        <taxon>Cellvibrionales</taxon>
        <taxon>Spongiibacteraceae</taxon>
        <taxon>Zhongshania</taxon>
    </lineage>
</organism>
<dbReference type="InterPro" id="IPR050300">
    <property type="entry name" value="GDXG_lipolytic_enzyme"/>
</dbReference>
<evidence type="ECO:0000256" key="1">
    <source>
        <dbReference type="ARBA" id="ARBA00022801"/>
    </source>
</evidence>
<dbReference type="InterPro" id="IPR029058">
    <property type="entry name" value="AB_hydrolase_fold"/>
</dbReference>
<evidence type="ECO:0000256" key="2">
    <source>
        <dbReference type="SAM" id="Phobius"/>
    </source>
</evidence>
<name>A0ABX9W4W3_9GAMM</name>
<accession>A0ABX9W4W3</accession>
<dbReference type="RefSeq" id="WP_123182087.1">
    <property type="nucleotide sequence ID" value="NZ_RHGB01000006.1"/>
</dbReference>
<dbReference type="Proteomes" id="UP000274695">
    <property type="component" value="Unassembled WGS sequence"/>
</dbReference>
<proteinExistence type="predicted"/>
<evidence type="ECO:0000313" key="4">
    <source>
        <dbReference type="EMBL" id="RNL65651.1"/>
    </source>
</evidence>
<dbReference type="EMBL" id="RHGB01000006">
    <property type="protein sequence ID" value="RNL65651.1"/>
    <property type="molecule type" value="Genomic_DNA"/>
</dbReference>
<feature type="transmembrane region" description="Helical" evidence="2">
    <location>
        <begin position="61"/>
        <end position="78"/>
    </location>
</feature>
<dbReference type="PANTHER" id="PTHR48081:SF33">
    <property type="entry name" value="KYNURENINE FORMAMIDASE"/>
    <property type="match status" value="1"/>
</dbReference>
<dbReference type="GO" id="GO:0016787">
    <property type="term" value="F:hydrolase activity"/>
    <property type="evidence" value="ECO:0007669"/>
    <property type="project" value="UniProtKB-KW"/>
</dbReference>
<keyword evidence="2" id="KW-1133">Transmembrane helix</keyword>
<keyword evidence="2" id="KW-0472">Membrane</keyword>
<sequence>MASIAFFLLVVSLSGLLPLRYRQLKVWSALYWPLSIAGQLFVVPITVVAVVIVLAWRNEAWVAGPAFVALFISIFSLLRQFKVRNLTAEMALRLGVVEHGAYSLSLKDIWSWLLVLRCERRGINIIRDVAYGDLSAQRLDIYALAGHGEPKPILIHIHGGAWVTGKKGQMGRPLVHDMAQQGWLVCDIEYRLGPEHRYPAMIVDVLSAIHWIKTNAEQYGGRGDFVAVTGGSAGGHLTALTGLMSADQRREYVDGDTSVQLVAPFYGRYDLLDRFGIINDPKIDEFTESKVMPGAVEQVGEALWRQASPIDNVGPHMPSCLMVHGSSDCLIDYKEAEAFVNAQAALSVNDFEYLLVPGAQHAFDLGHCPQSDAVNRLIQMYFEKCYRDFCKVQGESHL</sequence>
<evidence type="ECO:0000259" key="3">
    <source>
        <dbReference type="Pfam" id="PF20434"/>
    </source>
</evidence>
<dbReference type="Pfam" id="PF20434">
    <property type="entry name" value="BD-FAE"/>
    <property type="match status" value="1"/>
</dbReference>
<comment type="caution">
    <text evidence="4">The sequence shown here is derived from an EMBL/GenBank/DDBJ whole genome shotgun (WGS) entry which is preliminary data.</text>
</comment>
<feature type="domain" description="BD-FAE-like" evidence="3">
    <location>
        <begin position="139"/>
        <end position="340"/>
    </location>
</feature>
<evidence type="ECO:0000313" key="5">
    <source>
        <dbReference type="Proteomes" id="UP000274695"/>
    </source>
</evidence>
<reference evidence="4 5" key="1">
    <citation type="submission" date="2018-10" db="EMBL/GenBank/DDBJ databases">
        <title>Draft genome sequence of Zhongshania sp. DSW25-10.</title>
        <authorList>
            <person name="Oh J."/>
        </authorList>
    </citation>
    <scope>NUCLEOTIDE SEQUENCE [LARGE SCALE GENOMIC DNA]</scope>
    <source>
        <strain evidence="4 5">DSW25-10</strain>
    </source>
</reference>